<evidence type="ECO:0000313" key="1">
    <source>
        <dbReference type="EMBL" id="MCZ4587677.1"/>
    </source>
</evidence>
<protein>
    <submittedName>
        <fullName evidence="2">Uncharacterized protein</fullName>
    </submittedName>
</protein>
<dbReference type="AlphaFoldDB" id="A0AAX3YP66"/>
<geneLocation type="plasmid" evidence="2 4">
    <name>pRho-VOC14-C342</name>
</geneLocation>
<dbReference type="EMBL" id="JAPWIS010000017">
    <property type="protein sequence ID" value="MCZ4587677.1"/>
    <property type="molecule type" value="Genomic_DNA"/>
</dbReference>
<dbReference type="Proteomes" id="UP001066327">
    <property type="component" value="Unassembled WGS sequence"/>
</dbReference>
<keyword evidence="3" id="KW-1185">Reference proteome</keyword>
<proteinExistence type="predicted"/>
<evidence type="ECO:0000313" key="2">
    <source>
        <dbReference type="EMBL" id="WLF51327.1"/>
    </source>
</evidence>
<reference evidence="1" key="1">
    <citation type="submission" date="2022-12" db="EMBL/GenBank/DDBJ databases">
        <authorList>
            <person name="Krivoruchko A.V."/>
            <person name="Elkin A."/>
        </authorList>
    </citation>
    <scope>NUCLEOTIDE SEQUENCE</scope>
    <source>
        <strain evidence="1">IEGM 249</strain>
    </source>
</reference>
<organism evidence="2 4">
    <name type="scientific">Rhodococcus opacus</name>
    <name type="common">Nocardia opaca</name>
    <dbReference type="NCBI Taxonomy" id="37919"/>
    <lineage>
        <taxon>Bacteria</taxon>
        <taxon>Bacillati</taxon>
        <taxon>Actinomycetota</taxon>
        <taxon>Actinomycetes</taxon>
        <taxon>Mycobacteriales</taxon>
        <taxon>Nocardiaceae</taxon>
        <taxon>Rhodococcus</taxon>
    </lineage>
</organism>
<evidence type="ECO:0000313" key="4">
    <source>
        <dbReference type="Proteomes" id="UP001231166"/>
    </source>
</evidence>
<dbReference type="RefSeq" id="WP_269592028.1">
    <property type="nucleotide sequence ID" value="NZ_CP130954.1"/>
</dbReference>
<sequence>MTTPTATPAHIEVNPGELAHMTGAIIVGEHDGHVRVTGSVELSATFNGMFCVETEVGSLYLDEDLPVTIVNPDLPEGADVEELAQAVGLLRAS</sequence>
<dbReference type="Proteomes" id="UP001231166">
    <property type="component" value="Plasmid pRho-VOC14-C342"/>
</dbReference>
<evidence type="ECO:0000313" key="3">
    <source>
        <dbReference type="Proteomes" id="UP001066327"/>
    </source>
</evidence>
<keyword evidence="2" id="KW-0614">Plasmid</keyword>
<name>A0AAX3YP66_RHOOP</name>
<accession>A0AAX3YP66</accession>
<dbReference type="EMBL" id="CP130954">
    <property type="protein sequence ID" value="WLF51327.1"/>
    <property type="molecule type" value="Genomic_DNA"/>
</dbReference>
<gene>
    <name evidence="1" type="ORF">O4328_28985</name>
    <name evidence="2" type="ORF">Q5707_38855</name>
</gene>
<reference evidence="2" key="2">
    <citation type="submission" date="2023-07" db="EMBL/GenBank/DDBJ databases">
        <title>Genomic analysis of Rhodococcus opacus VOC-14 with glycol ethers degradation activity.</title>
        <authorList>
            <person name="Narkevich D.A."/>
            <person name="Hlushen A.M."/>
            <person name="Akhremchuk A.E."/>
            <person name="Sikolenko M.A."/>
            <person name="Valentovich L.N."/>
        </authorList>
    </citation>
    <scope>NUCLEOTIDE SEQUENCE</scope>
    <source>
        <strain evidence="2">VOC-14</strain>
        <plasmid evidence="2">pRho-VOC14-C342</plasmid>
    </source>
</reference>